<evidence type="ECO:0000256" key="5">
    <source>
        <dbReference type="ARBA" id="ARBA00022490"/>
    </source>
</evidence>
<keyword evidence="7 9" id="KW-0368">Histidine biosynthesis</keyword>
<gene>
    <name evidence="9 12" type="primary">hisA</name>
    <name evidence="12" type="ORF">QNI16_36745</name>
</gene>
<evidence type="ECO:0000256" key="2">
    <source>
        <dbReference type="ARBA" id="ARBA00004496"/>
    </source>
</evidence>
<protein>
    <recommendedName>
        <fullName evidence="9 11">1-(5-phosphoribosyl)-5-[(5-phosphoribosylamino)methylideneamino] imidazole-4-carboxamide isomerase</fullName>
        <ecNumber evidence="9 11">5.3.1.16</ecNumber>
    </recommendedName>
    <alternativeName>
        <fullName evidence="9">Phosphoribosylformimino-5-aminoimidazole carboxamide ribotide isomerase</fullName>
    </alternativeName>
</protein>
<dbReference type="Gene3D" id="3.20.20.70">
    <property type="entry name" value="Aldolase class I"/>
    <property type="match status" value="1"/>
</dbReference>
<evidence type="ECO:0000313" key="13">
    <source>
        <dbReference type="Proteomes" id="UP001241110"/>
    </source>
</evidence>
<dbReference type="SUPFAM" id="SSF51366">
    <property type="entry name" value="Ribulose-phoshate binding barrel"/>
    <property type="match status" value="1"/>
</dbReference>
<keyword evidence="8 9" id="KW-0413">Isomerase</keyword>
<comment type="subcellular location">
    <subcellularLocation>
        <location evidence="2 9 11">Cytoplasm</location>
    </subcellularLocation>
</comment>
<dbReference type="InterPro" id="IPR044524">
    <property type="entry name" value="Isoase_HisA-like"/>
</dbReference>
<dbReference type="CDD" id="cd04732">
    <property type="entry name" value="HisA"/>
    <property type="match status" value="1"/>
</dbReference>
<evidence type="ECO:0000256" key="9">
    <source>
        <dbReference type="HAMAP-Rule" id="MF_01014"/>
    </source>
</evidence>
<dbReference type="GO" id="GO:0000105">
    <property type="term" value="P:L-histidine biosynthetic process"/>
    <property type="evidence" value="ECO:0007669"/>
    <property type="project" value="UniProtKB-UniRule"/>
</dbReference>
<evidence type="ECO:0000256" key="7">
    <source>
        <dbReference type="ARBA" id="ARBA00023102"/>
    </source>
</evidence>
<comment type="caution">
    <text evidence="12">The sequence shown here is derived from an EMBL/GenBank/DDBJ whole genome shotgun (WGS) entry which is preliminary data.</text>
</comment>
<dbReference type="EMBL" id="JASJOS010000027">
    <property type="protein sequence ID" value="MDJ1486089.1"/>
    <property type="molecule type" value="Genomic_DNA"/>
</dbReference>
<dbReference type="GO" id="GO:0000162">
    <property type="term" value="P:L-tryptophan biosynthetic process"/>
    <property type="evidence" value="ECO:0007669"/>
    <property type="project" value="TreeGrafter"/>
</dbReference>
<dbReference type="Pfam" id="PF00977">
    <property type="entry name" value="His_biosynth"/>
    <property type="match status" value="1"/>
</dbReference>
<evidence type="ECO:0000256" key="6">
    <source>
        <dbReference type="ARBA" id="ARBA00022605"/>
    </source>
</evidence>
<sequence>MHIIPAIDLIDGKCVRLTQGDYSQKKEYNSNPLEVAQMFADAGLKRLHLVDLDGAKQKRLVNHKVLEKLATHTSLHIDFGGGIQSDEDIRIAFESGAQQVTGGSIAIRKPELFESWLKQYGNEKIILGADAKNERIAVSGWEETTEVWIYDFLEEYSRKGVKYVISTDVAKDGLLQGPSFELYKNIQDKTPELKLVASGGVSNIGDVERLAEMNIFGVIIGKAIYEGTIQLADLSRMANA</sequence>
<dbReference type="PANTHER" id="PTHR43090">
    <property type="entry name" value="1-(5-PHOSPHORIBOSYL)-5-[(5-PHOSPHORIBOSYLAMINO)METHYLIDENEAMINO] IMIDAZOLE-4-CARBOXAMIDE ISOMERASE"/>
    <property type="match status" value="1"/>
</dbReference>
<dbReference type="InterPro" id="IPR011060">
    <property type="entry name" value="RibuloseP-bd_barrel"/>
</dbReference>
<evidence type="ECO:0000256" key="4">
    <source>
        <dbReference type="ARBA" id="ARBA00009667"/>
    </source>
</evidence>
<feature type="active site" description="Proton acceptor" evidence="9">
    <location>
        <position position="8"/>
    </location>
</feature>
<keyword evidence="6 9" id="KW-0028">Amino-acid biosynthesis</keyword>
<dbReference type="HAMAP" id="MF_01014">
    <property type="entry name" value="HisA"/>
    <property type="match status" value="1"/>
</dbReference>
<comment type="catalytic activity">
    <reaction evidence="1 9 11">
        <text>1-(5-phospho-beta-D-ribosyl)-5-[(5-phospho-beta-D-ribosylamino)methylideneamino]imidazole-4-carboxamide = 5-[(5-phospho-1-deoxy-D-ribulos-1-ylimino)methylamino]-1-(5-phospho-beta-D-ribosyl)imidazole-4-carboxamide</text>
        <dbReference type="Rhea" id="RHEA:15469"/>
        <dbReference type="ChEBI" id="CHEBI:58435"/>
        <dbReference type="ChEBI" id="CHEBI:58525"/>
        <dbReference type="EC" id="5.3.1.16"/>
    </reaction>
</comment>
<evidence type="ECO:0000313" key="12">
    <source>
        <dbReference type="EMBL" id="MDJ1486089.1"/>
    </source>
</evidence>
<reference evidence="12" key="1">
    <citation type="submission" date="2023-05" db="EMBL/GenBank/DDBJ databases">
        <authorList>
            <person name="Zhang X."/>
        </authorList>
    </citation>
    <scope>NUCLEOTIDE SEQUENCE</scope>
    <source>
        <strain evidence="12">YF14B1</strain>
    </source>
</reference>
<dbReference type="InterPro" id="IPR013785">
    <property type="entry name" value="Aldolase_TIM"/>
</dbReference>
<evidence type="ECO:0000256" key="1">
    <source>
        <dbReference type="ARBA" id="ARBA00000901"/>
    </source>
</evidence>
<dbReference type="PANTHER" id="PTHR43090:SF2">
    <property type="entry name" value="1-(5-PHOSPHORIBOSYL)-5-[(5-PHOSPHORIBOSYLAMINO)METHYLIDENEAMINO] IMIDAZOLE-4-CARBOXAMIDE ISOMERASE"/>
    <property type="match status" value="1"/>
</dbReference>
<keyword evidence="5 9" id="KW-0963">Cytoplasm</keyword>
<accession>A0AAE3UAG1</accession>
<proteinExistence type="inferred from homology"/>
<comment type="similarity">
    <text evidence="4 9 10">Belongs to the HisA/HisF family.</text>
</comment>
<organism evidence="12 13">
    <name type="scientific">Xanthocytophaga flava</name>
    <dbReference type="NCBI Taxonomy" id="3048013"/>
    <lineage>
        <taxon>Bacteria</taxon>
        <taxon>Pseudomonadati</taxon>
        <taxon>Bacteroidota</taxon>
        <taxon>Cytophagia</taxon>
        <taxon>Cytophagales</taxon>
        <taxon>Rhodocytophagaceae</taxon>
        <taxon>Xanthocytophaga</taxon>
    </lineage>
</organism>
<dbReference type="EC" id="5.3.1.16" evidence="9 11"/>
<dbReference type="InterPro" id="IPR023016">
    <property type="entry name" value="HisA/PriA"/>
</dbReference>
<feature type="active site" description="Proton donor" evidence="9">
    <location>
        <position position="130"/>
    </location>
</feature>
<dbReference type="InterPro" id="IPR006063">
    <property type="entry name" value="HisA_bact_arch"/>
</dbReference>
<comment type="pathway">
    <text evidence="3 9 11">Amino-acid biosynthesis; L-histidine biosynthesis; L-histidine from 5-phospho-alpha-D-ribose 1-diphosphate: step 4/9.</text>
</comment>
<dbReference type="RefSeq" id="WP_313989444.1">
    <property type="nucleotide sequence ID" value="NZ_JASJOR010000045.1"/>
</dbReference>
<evidence type="ECO:0000256" key="8">
    <source>
        <dbReference type="ARBA" id="ARBA00023235"/>
    </source>
</evidence>
<dbReference type="GO" id="GO:0005737">
    <property type="term" value="C:cytoplasm"/>
    <property type="evidence" value="ECO:0007669"/>
    <property type="project" value="UniProtKB-SubCell"/>
</dbReference>
<dbReference type="NCBIfam" id="TIGR00007">
    <property type="entry name" value="1-(5-phosphoribosyl)-5-[(5-phosphoribosylamino)methylideneamino]imidazole-4-carboxamide isomerase"/>
    <property type="match status" value="1"/>
</dbReference>
<evidence type="ECO:0000256" key="11">
    <source>
        <dbReference type="RuleBase" id="RU003658"/>
    </source>
</evidence>
<dbReference type="InterPro" id="IPR006062">
    <property type="entry name" value="His_biosynth"/>
</dbReference>
<evidence type="ECO:0000256" key="10">
    <source>
        <dbReference type="RuleBase" id="RU003657"/>
    </source>
</evidence>
<evidence type="ECO:0000256" key="3">
    <source>
        <dbReference type="ARBA" id="ARBA00005133"/>
    </source>
</evidence>
<dbReference type="AlphaFoldDB" id="A0AAE3UAG1"/>
<name>A0AAE3UAG1_9BACT</name>
<dbReference type="GO" id="GO:0003949">
    <property type="term" value="F:1-(5-phosphoribosyl)-5-[(5-phosphoribosylamino)methylideneamino]imidazole-4-carboxamide isomerase activity"/>
    <property type="evidence" value="ECO:0007669"/>
    <property type="project" value="UniProtKB-UniRule"/>
</dbReference>
<dbReference type="FunFam" id="3.20.20.70:FF:000009">
    <property type="entry name" value="1-(5-phosphoribosyl)-5-[(5-phosphoribosylamino)methylideneamino] imidazole-4-carboxamide isomerase"/>
    <property type="match status" value="1"/>
</dbReference>
<dbReference type="Proteomes" id="UP001241110">
    <property type="component" value="Unassembled WGS sequence"/>
</dbReference>